<evidence type="ECO:0000313" key="1">
    <source>
        <dbReference type="EMBL" id="GIX72061.1"/>
    </source>
</evidence>
<sequence>MGKISTKLNYQEHSICAAKFHGSNPLSSLGSSSSGGSTVQRLVFPWGLKRTEARDDCNTGHMLTTWAWFGTGLVARPEFGNFWRFSNVV</sequence>
<protein>
    <submittedName>
        <fullName evidence="1">Uncharacterized protein</fullName>
    </submittedName>
</protein>
<gene>
    <name evidence="1" type="ORF">CEXT_11531</name>
</gene>
<proteinExistence type="predicted"/>
<accession>A0AAV4MI55</accession>
<reference evidence="1 2" key="1">
    <citation type="submission" date="2021-06" db="EMBL/GenBank/DDBJ databases">
        <title>Caerostris extrusa draft genome.</title>
        <authorList>
            <person name="Kono N."/>
            <person name="Arakawa K."/>
        </authorList>
    </citation>
    <scope>NUCLEOTIDE SEQUENCE [LARGE SCALE GENOMIC DNA]</scope>
</reference>
<comment type="caution">
    <text evidence="1">The sequence shown here is derived from an EMBL/GenBank/DDBJ whole genome shotgun (WGS) entry which is preliminary data.</text>
</comment>
<dbReference type="Proteomes" id="UP001054945">
    <property type="component" value="Unassembled WGS sequence"/>
</dbReference>
<name>A0AAV4MI55_CAEEX</name>
<evidence type="ECO:0000313" key="2">
    <source>
        <dbReference type="Proteomes" id="UP001054945"/>
    </source>
</evidence>
<dbReference type="AlphaFoldDB" id="A0AAV4MI55"/>
<dbReference type="EMBL" id="BPLR01019817">
    <property type="protein sequence ID" value="GIX72061.1"/>
    <property type="molecule type" value="Genomic_DNA"/>
</dbReference>
<organism evidence="1 2">
    <name type="scientific">Caerostris extrusa</name>
    <name type="common">Bark spider</name>
    <name type="synonym">Caerostris bankana</name>
    <dbReference type="NCBI Taxonomy" id="172846"/>
    <lineage>
        <taxon>Eukaryota</taxon>
        <taxon>Metazoa</taxon>
        <taxon>Ecdysozoa</taxon>
        <taxon>Arthropoda</taxon>
        <taxon>Chelicerata</taxon>
        <taxon>Arachnida</taxon>
        <taxon>Araneae</taxon>
        <taxon>Araneomorphae</taxon>
        <taxon>Entelegynae</taxon>
        <taxon>Araneoidea</taxon>
        <taxon>Araneidae</taxon>
        <taxon>Caerostris</taxon>
    </lineage>
</organism>
<keyword evidence="2" id="KW-1185">Reference proteome</keyword>